<feature type="region of interest" description="Disordered" evidence="1">
    <location>
        <begin position="561"/>
        <end position="584"/>
    </location>
</feature>
<sequence length="584" mass="66415">MSDWREGNRRHLSWPAVEGPWHRAMSGITRPFSTQHIGGRKMTVKAPFRDSRLPNFVESVDQELRWERQTRDASAQRRIDRSHRQSLQGGRSEPRTYASVVKTTRGSRPFFPDIPLKGRQVQEKEGAPLIIFGKHELDTAFQTMAFALVIKFSPVRPRVGEISDHIQRVWRMETRPYVGALDGKHALVICGSERDAVEGLTCESRRMGSAFFRIFRWSPEFSLNAEPTSAATWVRLHGLDPCFFRSSLLKEIFRGFGRFLKVDEPTLSLANPAMARVCVEVDMARPLVQGIWVGSESRQKWVEVDYEGRLDYCGRCKRHGHTRADCRKTQNDRKPRREISNQPGANSGESLSAVQGVNDQKEARWIVVRRKKKGTQSRQTQIPKKRAEGQQPYLSEQNDSRPQVLAQSRQDDGAKKGQPMQPPMHSAMPETVKATGIVMKETGAGGTGSEQKECVSGPQFQQLTKPRIPVYNLAIQSPFLCRMQDNIEDCVTRLFEQEKQRAQRTVYRRTLSVDDSAIGYSSGEAKLAHIEELTEEPFQICFGPDWGGDSESSAERVARLRRERDQCRRTTRSAIKPINSHASK</sequence>
<dbReference type="InterPro" id="IPR025558">
    <property type="entry name" value="DUF4283"/>
</dbReference>
<feature type="region of interest" description="Disordered" evidence="1">
    <location>
        <begin position="68"/>
        <end position="98"/>
    </location>
</feature>
<keyword evidence="4" id="KW-1185">Reference proteome</keyword>
<name>A0A7N0TJN7_KALFE</name>
<proteinExistence type="predicted"/>
<feature type="domain" description="DUF4283" evidence="2">
    <location>
        <begin position="146"/>
        <end position="223"/>
    </location>
</feature>
<evidence type="ECO:0000313" key="4">
    <source>
        <dbReference type="Proteomes" id="UP000594263"/>
    </source>
</evidence>
<feature type="compositionally biased region" description="Polar residues" evidence="1">
    <location>
        <begin position="392"/>
        <end position="408"/>
    </location>
</feature>
<organism evidence="3 4">
    <name type="scientific">Kalanchoe fedtschenkoi</name>
    <name type="common">Lavender scallops</name>
    <name type="synonym">South American air plant</name>
    <dbReference type="NCBI Taxonomy" id="63787"/>
    <lineage>
        <taxon>Eukaryota</taxon>
        <taxon>Viridiplantae</taxon>
        <taxon>Streptophyta</taxon>
        <taxon>Embryophyta</taxon>
        <taxon>Tracheophyta</taxon>
        <taxon>Spermatophyta</taxon>
        <taxon>Magnoliopsida</taxon>
        <taxon>eudicotyledons</taxon>
        <taxon>Gunneridae</taxon>
        <taxon>Pentapetalae</taxon>
        <taxon>Saxifragales</taxon>
        <taxon>Crassulaceae</taxon>
        <taxon>Kalanchoe</taxon>
    </lineage>
</organism>
<evidence type="ECO:0000259" key="2">
    <source>
        <dbReference type="Pfam" id="PF14111"/>
    </source>
</evidence>
<dbReference type="InterPro" id="IPR040256">
    <property type="entry name" value="At4g02000-like"/>
</dbReference>
<dbReference type="PANTHER" id="PTHR31286:SF99">
    <property type="entry name" value="DUF4283 DOMAIN-CONTAINING PROTEIN"/>
    <property type="match status" value="1"/>
</dbReference>
<feature type="compositionally biased region" description="Basic and acidic residues" evidence="1">
    <location>
        <begin position="68"/>
        <end position="83"/>
    </location>
</feature>
<feature type="compositionally biased region" description="Polar residues" evidence="1">
    <location>
        <begin position="340"/>
        <end position="358"/>
    </location>
</feature>
<dbReference type="Proteomes" id="UP000594263">
    <property type="component" value="Unplaced"/>
</dbReference>
<dbReference type="Pfam" id="PF14111">
    <property type="entry name" value="DUF4283"/>
    <property type="match status" value="1"/>
</dbReference>
<accession>A0A7N0TJN7</accession>
<dbReference type="OMA" id="RTIAFTH"/>
<reference evidence="3" key="1">
    <citation type="submission" date="2021-01" db="UniProtKB">
        <authorList>
            <consortium name="EnsemblPlants"/>
        </authorList>
    </citation>
    <scope>IDENTIFICATION</scope>
</reference>
<dbReference type="EnsemblPlants" id="Kaladp0038s0107.1.v1.1">
    <property type="protein sequence ID" value="Kaladp0038s0107.1.v1.1.CDS.1"/>
    <property type="gene ID" value="Kaladp0038s0107.v1.1"/>
</dbReference>
<protein>
    <recommendedName>
        <fullName evidence="2">DUF4283 domain-containing protein</fullName>
    </recommendedName>
</protein>
<dbReference type="Gramene" id="Kaladp0038s0107.1.v1.1">
    <property type="protein sequence ID" value="Kaladp0038s0107.1.v1.1.CDS.1"/>
    <property type="gene ID" value="Kaladp0038s0107.v1.1"/>
</dbReference>
<feature type="region of interest" description="Disordered" evidence="1">
    <location>
        <begin position="321"/>
        <end position="427"/>
    </location>
</feature>
<evidence type="ECO:0000256" key="1">
    <source>
        <dbReference type="SAM" id="MobiDB-lite"/>
    </source>
</evidence>
<dbReference type="PANTHER" id="PTHR31286">
    <property type="entry name" value="GLYCINE-RICH CELL WALL STRUCTURAL PROTEIN 1.8-LIKE"/>
    <property type="match status" value="1"/>
</dbReference>
<dbReference type="AlphaFoldDB" id="A0A7N0TJN7"/>
<evidence type="ECO:0000313" key="3">
    <source>
        <dbReference type="EnsemblPlants" id="Kaladp0038s0107.1.v1.1.CDS.1"/>
    </source>
</evidence>
<feature type="compositionally biased region" description="Basic and acidic residues" evidence="1">
    <location>
        <begin position="322"/>
        <end position="339"/>
    </location>
</feature>